<sequence>MPNAEGKTIRISLEQVCETLGAWNRSFDELQGTVRAVFDFSRPFLKRSLGKSSSKDGLVLNQSRRSA</sequence>
<evidence type="ECO:0000313" key="1">
    <source>
        <dbReference type="EMBL" id="GAY78406.1"/>
    </source>
</evidence>
<accession>A0A4Y1ZGT9</accession>
<dbReference type="RefSeq" id="WP_262393380.1">
    <property type="nucleotide sequence ID" value="NZ_BEXB01000048.1"/>
</dbReference>
<gene>
    <name evidence="1" type="ORF">NBRC111894_3960</name>
</gene>
<dbReference type="AlphaFoldDB" id="A0A4Y1ZGT9"/>
<protein>
    <submittedName>
        <fullName evidence="1">Uncharacterized protein</fullName>
    </submittedName>
</protein>
<name>A0A4Y1ZGT9_9BACL</name>
<dbReference type="EMBL" id="BEXB01000048">
    <property type="protein sequence ID" value="GAY78406.1"/>
    <property type="molecule type" value="Genomic_DNA"/>
</dbReference>
<reference evidence="1 2" key="1">
    <citation type="submission" date="2017-11" db="EMBL/GenBank/DDBJ databases">
        <title>Draft Genome Sequence of Sporolactobacillus inulinus NBRC 111894 Isolated from Koso, a Japanese Sugar-Vegetable Fermented Beverage.</title>
        <authorList>
            <person name="Chiou T.Y."/>
            <person name="Oshima K."/>
            <person name="Suda W."/>
            <person name="Hattori M."/>
            <person name="Takahashi T."/>
        </authorList>
    </citation>
    <scope>NUCLEOTIDE SEQUENCE [LARGE SCALE GENOMIC DNA]</scope>
    <source>
        <strain evidence="1 2">NBRC111894</strain>
    </source>
</reference>
<evidence type="ECO:0000313" key="2">
    <source>
        <dbReference type="Proteomes" id="UP000319716"/>
    </source>
</evidence>
<proteinExistence type="predicted"/>
<dbReference type="Proteomes" id="UP000319716">
    <property type="component" value="Unassembled WGS sequence"/>
</dbReference>
<organism evidence="1 2">
    <name type="scientific">Sporolactobacillus inulinus</name>
    <dbReference type="NCBI Taxonomy" id="2078"/>
    <lineage>
        <taxon>Bacteria</taxon>
        <taxon>Bacillati</taxon>
        <taxon>Bacillota</taxon>
        <taxon>Bacilli</taxon>
        <taxon>Bacillales</taxon>
        <taxon>Sporolactobacillaceae</taxon>
        <taxon>Sporolactobacillus</taxon>
    </lineage>
</organism>
<comment type="caution">
    <text evidence="1">The sequence shown here is derived from an EMBL/GenBank/DDBJ whole genome shotgun (WGS) entry which is preliminary data.</text>
</comment>